<dbReference type="InterPro" id="IPR007690">
    <property type="entry name" value="T2SS_GspM"/>
</dbReference>
<evidence type="ECO:0000256" key="2">
    <source>
        <dbReference type="ARBA" id="ARBA00010637"/>
    </source>
</evidence>
<keyword evidence="7" id="KW-0653">Protein transport</keyword>
<evidence type="ECO:0000256" key="9">
    <source>
        <dbReference type="ARBA" id="ARBA00023136"/>
    </source>
</evidence>
<dbReference type="EMBL" id="JBJGBS010000024">
    <property type="protein sequence ID" value="MFO3704906.1"/>
    <property type="molecule type" value="Genomic_DNA"/>
</dbReference>
<dbReference type="Gene3D" id="3.30.1360.100">
    <property type="entry name" value="General secretion pathway protein M, EpsM"/>
    <property type="match status" value="1"/>
</dbReference>
<organism evidence="12 13">
    <name type="scientific">Xanthomonas codiaei</name>
    <dbReference type="NCBI Taxonomy" id="56463"/>
    <lineage>
        <taxon>Bacteria</taxon>
        <taxon>Pseudomonadati</taxon>
        <taxon>Pseudomonadota</taxon>
        <taxon>Gammaproteobacteria</taxon>
        <taxon>Lysobacterales</taxon>
        <taxon>Lysobacteraceae</taxon>
        <taxon>Xanthomonas</taxon>
    </lineage>
</organism>
<evidence type="ECO:0000256" key="3">
    <source>
        <dbReference type="ARBA" id="ARBA00022448"/>
    </source>
</evidence>
<feature type="transmembrane region" description="Helical" evidence="10">
    <location>
        <begin position="20"/>
        <end position="40"/>
    </location>
</feature>
<reference evidence="11 14" key="2">
    <citation type="submission" date="2024-11" db="EMBL/GenBank/DDBJ databases">
        <title>Genome sequencing of Xanthomonas codiaei.</title>
        <authorList>
            <person name="Studholme D.J."/>
        </authorList>
    </citation>
    <scope>NUCLEOTIDE SEQUENCE [LARGE SCALE GENOMIC DNA]</scope>
    <source>
        <strain evidence="11 14">NCPPB 4350</strain>
    </source>
</reference>
<evidence type="ECO:0000313" key="14">
    <source>
        <dbReference type="Proteomes" id="UP001637990"/>
    </source>
</evidence>
<accession>A0A2S7CXH4</accession>
<reference evidence="12 13" key="1">
    <citation type="submission" date="2016-08" db="EMBL/GenBank/DDBJ databases">
        <authorList>
            <person name="Seilhamer J.J."/>
        </authorList>
    </citation>
    <scope>NUCLEOTIDE SEQUENCE [LARGE SCALE GENOMIC DNA]</scope>
    <source>
        <strain evidence="12 13">CFBP4690</strain>
    </source>
</reference>
<comment type="caution">
    <text evidence="12">The sequence shown here is derived from an EMBL/GenBank/DDBJ whole genome shotgun (WGS) entry which is preliminary data.</text>
</comment>
<keyword evidence="5" id="KW-0997">Cell inner membrane</keyword>
<comment type="similarity">
    <text evidence="2">Belongs to the GSP M family.</text>
</comment>
<gene>
    <name evidence="11" type="primary">gspM</name>
    <name evidence="11" type="ORF">ACI6Q5_07920</name>
    <name evidence="12" type="ORF">XcodCFBP4690_01755</name>
</gene>
<evidence type="ECO:0000313" key="13">
    <source>
        <dbReference type="Proteomes" id="UP000237872"/>
    </source>
</evidence>
<dbReference type="RefSeq" id="WP_104539356.1">
    <property type="nucleotide sequence ID" value="NZ_JBJGBS010000024.1"/>
</dbReference>
<protein>
    <submittedName>
        <fullName evidence="11">Type II secretion system protein GspM</fullName>
    </submittedName>
    <submittedName>
        <fullName evidence="12">Type II secretion system protein M</fullName>
    </submittedName>
</protein>
<dbReference type="GO" id="GO:0005886">
    <property type="term" value="C:plasma membrane"/>
    <property type="evidence" value="ECO:0007669"/>
    <property type="project" value="UniProtKB-SubCell"/>
</dbReference>
<sequence length="150" mass="16820">MSQRMQAWWQARAPRERGMLAIMLVAVAAFVGWYALLVPLRHWKDRAQSRYDQAAEALLAARASQRAATVAAVPLERILRSAREATIVITHHRVSPTGTLELQIDSVSSASLFAWLEQLRQREHLAPTQLDITRRDGQLQAHITLPGIAP</sequence>
<keyword evidence="3" id="KW-0813">Transport</keyword>
<evidence type="ECO:0000313" key="11">
    <source>
        <dbReference type="EMBL" id="MFO3704906.1"/>
    </source>
</evidence>
<dbReference type="Pfam" id="PF04612">
    <property type="entry name" value="T2SSM"/>
    <property type="match status" value="1"/>
</dbReference>
<dbReference type="GO" id="GO:0015628">
    <property type="term" value="P:protein secretion by the type II secretion system"/>
    <property type="evidence" value="ECO:0007669"/>
    <property type="project" value="InterPro"/>
</dbReference>
<evidence type="ECO:0000256" key="1">
    <source>
        <dbReference type="ARBA" id="ARBA00004377"/>
    </source>
</evidence>
<dbReference type="Proteomes" id="UP000237872">
    <property type="component" value="Unassembled WGS sequence"/>
</dbReference>
<dbReference type="EMBL" id="MDEC01000002">
    <property type="protein sequence ID" value="PPU66285.1"/>
    <property type="molecule type" value="Genomic_DNA"/>
</dbReference>
<evidence type="ECO:0000256" key="6">
    <source>
        <dbReference type="ARBA" id="ARBA00022692"/>
    </source>
</evidence>
<dbReference type="SUPFAM" id="SSF103054">
    <property type="entry name" value="General secretion pathway protein M, EpsM"/>
    <property type="match status" value="1"/>
</dbReference>
<dbReference type="InterPro" id="IPR023229">
    <property type="entry name" value="T2SS_M_periplasmic_sf"/>
</dbReference>
<dbReference type="AlphaFoldDB" id="A0A2S7CXH4"/>
<keyword evidence="8 10" id="KW-1133">Transmembrane helix</keyword>
<evidence type="ECO:0000313" key="12">
    <source>
        <dbReference type="EMBL" id="PPU66285.1"/>
    </source>
</evidence>
<keyword evidence="9 10" id="KW-0472">Membrane</keyword>
<evidence type="ECO:0000256" key="5">
    <source>
        <dbReference type="ARBA" id="ARBA00022519"/>
    </source>
</evidence>
<dbReference type="OrthoDB" id="6006969at2"/>
<dbReference type="GO" id="GO:0015627">
    <property type="term" value="C:type II protein secretion system complex"/>
    <property type="evidence" value="ECO:0007669"/>
    <property type="project" value="InterPro"/>
</dbReference>
<proteinExistence type="inferred from homology"/>
<evidence type="ECO:0000256" key="8">
    <source>
        <dbReference type="ARBA" id="ARBA00022989"/>
    </source>
</evidence>
<evidence type="ECO:0000256" key="10">
    <source>
        <dbReference type="SAM" id="Phobius"/>
    </source>
</evidence>
<dbReference type="Proteomes" id="UP001637990">
    <property type="component" value="Unassembled WGS sequence"/>
</dbReference>
<evidence type="ECO:0000256" key="7">
    <source>
        <dbReference type="ARBA" id="ARBA00022927"/>
    </source>
</evidence>
<keyword evidence="4" id="KW-1003">Cell membrane</keyword>
<keyword evidence="6 10" id="KW-0812">Transmembrane</keyword>
<name>A0A2S7CXH4_9XANT</name>
<comment type="subcellular location">
    <subcellularLocation>
        <location evidence="1">Cell inner membrane</location>
        <topology evidence="1">Single-pass membrane protein</topology>
    </subcellularLocation>
</comment>
<evidence type="ECO:0000256" key="4">
    <source>
        <dbReference type="ARBA" id="ARBA00022475"/>
    </source>
</evidence>
<keyword evidence="14" id="KW-1185">Reference proteome</keyword>